<proteinExistence type="inferred from homology"/>
<feature type="domain" description="ABC transporter" evidence="8">
    <location>
        <begin position="7"/>
        <end position="258"/>
    </location>
</feature>
<dbReference type="InterPro" id="IPR003439">
    <property type="entry name" value="ABC_transporter-like_ATP-bd"/>
</dbReference>
<dbReference type="InterPro" id="IPR027417">
    <property type="entry name" value="P-loop_NTPase"/>
</dbReference>
<dbReference type="InterPro" id="IPR050388">
    <property type="entry name" value="ABC_Ni/Peptide_Import"/>
</dbReference>
<keyword evidence="6 9" id="KW-0067">ATP-binding</keyword>
<dbReference type="Pfam" id="PF00005">
    <property type="entry name" value="ABC_tran"/>
    <property type="match status" value="1"/>
</dbReference>
<evidence type="ECO:0000256" key="3">
    <source>
        <dbReference type="ARBA" id="ARBA00022448"/>
    </source>
</evidence>
<evidence type="ECO:0000256" key="5">
    <source>
        <dbReference type="ARBA" id="ARBA00022741"/>
    </source>
</evidence>
<comment type="similarity">
    <text evidence="2">Belongs to the ABC transporter superfamily.</text>
</comment>
<dbReference type="Pfam" id="PF08352">
    <property type="entry name" value="oligo_HPY"/>
    <property type="match status" value="1"/>
</dbReference>
<dbReference type="FunFam" id="3.40.50.300:FF:000016">
    <property type="entry name" value="Oligopeptide ABC transporter ATP-binding component"/>
    <property type="match status" value="1"/>
</dbReference>
<sequence>MAGDALLQVEDLRTYFHTRGGVVRAVDGVSFDIRKGETLGIVGESGSGKSVACYSLLRLIPQPPGRFESGRAMFDGTDLLHCSDEELRKIRGNRLSMIFQDPMTSLNPYMRIGEQLIEPLLLHRDVSRDDAWQQGVAALRDVGIQDGEKRMRSYPHEFSGGMRQRVMIAMALITRPELLIADEPTTALDVTVQAQILELIRKMQCELGSAVIFITHDIGIVSSFCDRVLVMYAGRIIETAPTAQLFYEPKHPYNQALQRAIPALNAKGRDLYTIPGAPPDVSKPMRGCPFAPRCEYAQEKCVTSKIELWDVAPNHRSACLRVKLGEIDLTPAERPDTSAVEDPVRA</sequence>
<dbReference type="PROSITE" id="PS00211">
    <property type="entry name" value="ABC_TRANSPORTER_1"/>
    <property type="match status" value="1"/>
</dbReference>
<dbReference type="NCBIfam" id="TIGR01727">
    <property type="entry name" value="oligo_HPY"/>
    <property type="match status" value="1"/>
</dbReference>
<dbReference type="EMBL" id="CADCTA010000001">
    <property type="protein sequence ID" value="CAA9209711.1"/>
    <property type="molecule type" value="Genomic_DNA"/>
</dbReference>
<dbReference type="CDD" id="cd03257">
    <property type="entry name" value="ABC_NikE_OppD_transporters"/>
    <property type="match status" value="1"/>
</dbReference>
<keyword evidence="5" id="KW-0547">Nucleotide-binding</keyword>
<dbReference type="PROSITE" id="PS50893">
    <property type="entry name" value="ABC_TRANSPORTER_2"/>
    <property type="match status" value="1"/>
</dbReference>
<dbReference type="GO" id="GO:0005524">
    <property type="term" value="F:ATP binding"/>
    <property type="evidence" value="ECO:0007669"/>
    <property type="project" value="UniProtKB-KW"/>
</dbReference>
<organism evidence="9">
    <name type="scientific">uncultured Chthoniobacterales bacterium</name>
    <dbReference type="NCBI Taxonomy" id="1836801"/>
    <lineage>
        <taxon>Bacteria</taxon>
        <taxon>Pseudomonadati</taxon>
        <taxon>Verrucomicrobiota</taxon>
        <taxon>Spartobacteria</taxon>
        <taxon>Chthoniobacterales</taxon>
        <taxon>environmental samples</taxon>
    </lineage>
</organism>
<dbReference type="GO" id="GO:0016887">
    <property type="term" value="F:ATP hydrolysis activity"/>
    <property type="evidence" value="ECO:0007669"/>
    <property type="project" value="InterPro"/>
</dbReference>
<dbReference type="GO" id="GO:0015833">
    <property type="term" value="P:peptide transport"/>
    <property type="evidence" value="ECO:0007669"/>
    <property type="project" value="InterPro"/>
</dbReference>
<evidence type="ECO:0000313" key="9">
    <source>
        <dbReference type="EMBL" id="CAA9209711.1"/>
    </source>
</evidence>
<protein>
    <submittedName>
        <fullName evidence="9">Oligopeptide transport ATP-binding protein OppD</fullName>
    </submittedName>
</protein>
<dbReference type="AlphaFoldDB" id="A0A6J4GXQ0"/>
<dbReference type="PANTHER" id="PTHR43297:SF2">
    <property type="entry name" value="DIPEPTIDE TRANSPORT ATP-BINDING PROTEIN DPPD"/>
    <property type="match status" value="1"/>
</dbReference>
<evidence type="ECO:0000256" key="7">
    <source>
        <dbReference type="ARBA" id="ARBA00023136"/>
    </source>
</evidence>
<comment type="subcellular location">
    <subcellularLocation>
        <location evidence="1">Cell inner membrane</location>
        <topology evidence="1">Peripheral membrane protein</topology>
    </subcellularLocation>
</comment>
<evidence type="ECO:0000256" key="1">
    <source>
        <dbReference type="ARBA" id="ARBA00004417"/>
    </source>
</evidence>
<dbReference type="SMART" id="SM00382">
    <property type="entry name" value="AAA"/>
    <property type="match status" value="1"/>
</dbReference>
<gene>
    <name evidence="9" type="ORF">AVDCRST_MAG42-795</name>
</gene>
<reference evidence="9" key="1">
    <citation type="submission" date="2020-02" db="EMBL/GenBank/DDBJ databases">
        <authorList>
            <person name="Meier V. D."/>
        </authorList>
    </citation>
    <scope>NUCLEOTIDE SEQUENCE</scope>
    <source>
        <strain evidence="9">AVDCRST_MAG42</strain>
    </source>
</reference>
<dbReference type="InterPro" id="IPR017871">
    <property type="entry name" value="ABC_transporter-like_CS"/>
</dbReference>
<evidence type="ECO:0000259" key="8">
    <source>
        <dbReference type="PROSITE" id="PS50893"/>
    </source>
</evidence>
<dbReference type="SUPFAM" id="SSF52540">
    <property type="entry name" value="P-loop containing nucleoside triphosphate hydrolases"/>
    <property type="match status" value="1"/>
</dbReference>
<name>A0A6J4GXQ0_9BACT</name>
<dbReference type="GO" id="GO:0005886">
    <property type="term" value="C:plasma membrane"/>
    <property type="evidence" value="ECO:0007669"/>
    <property type="project" value="UniProtKB-SubCell"/>
</dbReference>
<evidence type="ECO:0000256" key="4">
    <source>
        <dbReference type="ARBA" id="ARBA00022475"/>
    </source>
</evidence>
<dbReference type="InterPro" id="IPR013563">
    <property type="entry name" value="Oligopep_ABC_C"/>
</dbReference>
<accession>A0A6J4GXQ0</accession>
<evidence type="ECO:0000256" key="6">
    <source>
        <dbReference type="ARBA" id="ARBA00022840"/>
    </source>
</evidence>
<keyword evidence="3" id="KW-0813">Transport</keyword>
<keyword evidence="7" id="KW-0472">Membrane</keyword>
<dbReference type="InterPro" id="IPR003593">
    <property type="entry name" value="AAA+_ATPase"/>
</dbReference>
<dbReference type="PANTHER" id="PTHR43297">
    <property type="entry name" value="OLIGOPEPTIDE TRANSPORT ATP-BINDING PROTEIN APPD"/>
    <property type="match status" value="1"/>
</dbReference>
<dbReference type="Gene3D" id="3.40.50.300">
    <property type="entry name" value="P-loop containing nucleotide triphosphate hydrolases"/>
    <property type="match status" value="1"/>
</dbReference>
<keyword evidence="4" id="KW-1003">Cell membrane</keyword>
<evidence type="ECO:0000256" key="2">
    <source>
        <dbReference type="ARBA" id="ARBA00005417"/>
    </source>
</evidence>